<proteinExistence type="predicted"/>
<dbReference type="EMBL" id="CZKB01000005">
    <property type="protein sequence ID" value="CUR57673.1"/>
    <property type="molecule type" value="Genomic_DNA"/>
</dbReference>
<dbReference type="InterPro" id="IPR028994">
    <property type="entry name" value="Integrin_alpha_N"/>
</dbReference>
<evidence type="ECO:0008006" key="3">
    <source>
        <dbReference type="Google" id="ProtNLM"/>
    </source>
</evidence>
<dbReference type="Gene3D" id="2.130.10.130">
    <property type="entry name" value="Integrin alpha, N-terminal"/>
    <property type="match status" value="1"/>
</dbReference>
<dbReference type="AlphaFoldDB" id="A0A2P2C6P4"/>
<evidence type="ECO:0000313" key="2">
    <source>
        <dbReference type="EMBL" id="CUR57673.1"/>
    </source>
</evidence>
<dbReference type="SUPFAM" id="SSF69318">
    <property type="entry name" value="Integrin alpha N-terminal domain"/>
    <property type="match status" value="1"/>
</dbReference>
<sequence>MGIRMPRAALVCISVLCLVTVSGGQASARWNTHDSSGAVTELEGAPGEDWWRTCADELEGRTGWMARSPEGQVPQVPPEARTSVSYEVRKQTPGASSEQIMTFTTPVRTDLASPEPMGDPREIVYTAASFSVRLSGVQPGDFLTLKPFPGVAGPVWIHLTAVDCGDPGFFQEWEGDTPFCSSVGDRFVLGQVNRDARTDMLCQSPATGSVTVGLTMSGGRLGTAGWKGRVGPCDASSRLLVGDVDGDAREDLVCHDAAASALRVSLARTDGRFSRMHEQDGGFCVAARSRLLLGDVDGDRRSDLVCHRPSTGHVMVLPAGPRGVFARTGWRGTMASCSHGARMWLGPANRDPRADLICQDPSSGAVSVALARTGGRFPAAVTTGSPGACISPHAQARLAEVTGDGRADLVCHDTARGYVSVVRGRPVARYASVGWERNLGFCPSRAGEVEVADVDGDGRADLVCHEPLTGGLHVAYSDL</sequence>
<organism evidence="2">
    <name type="scientific">metagenome</name>
    <dbReference type="NCBI Taxonomy" id="256318"/>
    <lineage>
        <taxon>unclassified sequences</taxon>
        <taxon>metagenomes</taxon>
    </lineage>
</organism>
<keyword evidence="1" id="KW-0732">Signal</keyword>
<reference evidence="2" key="1">
    <citation type="submission" date="2015-08" db="EMBL/GenBank/DDBJ databases">
        <authorList>
            <person name="Babu N.S."/>
            <person name="Beckwith C.J."/>
            <person name="Beseler K.G."/>
            <person name="Brison A."/>
            <person name="Carone J.V."/>
            <person name="Caskin T.P."/>
            <person name="Diamond M."/>
            <person name="Durham M.E."/>
            <person name="Foxe J.M."/>
            <person name="Go M."/>
            <person name="Henderson B.A."/>
            <person name="Jones I.B."/>
            <person name="McGettigan J.A."/>
            <person name="Micheletti S.J."/>
            <person name="Nasrallah M.E."/>
            <person name="Ortiz D."/>
            <person name="Piller C.R."/>
            <person name="Privatt S.R."/>
            <person name="Schneider S.L."/>
            <person name="Sharp S."/>
            <person name="Smith T.C."/>
            <person name="Stanton J.D."/>
            <person name="Ullery H.E."/>
            <person name="Wilson R.J."/>
            <person name="Serrano M.G."/>
            <person name="Buck G."/>
            <person name="Lee V."/>
            <person name="Wang Y."/>
            <person name="Carvalho R."/>
            <person name="Voegtly L."/>
            <person name="Shi R."/>
            <person name="Duckworth R."/>
            <person name="Johnson A."/>
            <person name="Loviza R."/>
            <person name="Walstead R."/>
            <person name="Shah Z."/>
            <person name="Kiflezghi M."/>
            <person name="Wade K."/>
            <person name="Ball S.L."/>
            <person name="Bradley K.W."/>
            <person name="Asai D.J."/>
            <person name="Bowman C.A."/>
            <person name="Russell D.A."/>
            <person name="Pope W.H."/>
            <person name="Jacobs-Sera D."/>
            <person name="Hendrix R.W."/>
            <person name="Hatfull G.F."/>
        </authorList>
    </citation>
    <scope>NUCLEOTIDE SEQUENCE</scope>
</reference>
<accession>A0A2P2C6P4</accession>
<dbReference type="PANTHER" id="PTHR46580">
    <property type="entry name" value="SENSOR KINASE-RELATED"/>
    <property type="match status" value="1"/>
</dbReference>
<dbReference type="InterPro" id="IPR013517">
    <property type="entry name" value="FG-GAP"/>
</dbReference>
<gene>
    <name evidence="2" type="ORF">NOCA1130154</name>
</gene>
<dbReference type="Pfam" id="PF13517">
    <property type="entry name" value="FG-GAP_3"/>
    <property type="match status" value="1"/>
</dbReference>
<evidence type="ECO:0000256" key="1">
    <source>
        <dbReference type="ARBA" id="ARBA00022729"/>
    </source>
</evidence>
<protein>
    <recommendedName>
        <fullName evidence="3">FG-GAP repeat protein</fullName>
    </recommendedName>
</protein>
<name>A0A2P2C6P4_9ZZZZ</name>